<dbReference type="EMBL" id="CP015250">
    <property type="protein sequence ID" value="AOM10276.1"/>
    <property type="molecule type" value="Genomic_DNA"/>
</dbReference>
<protein>
    <recommendedName>
        <fullName evidence="4">DUF418 domain-containing protein</fullName>
    </recommendedName>
</protein>
<evidence type="ECO:0000313" key="2">
    <source>
        <dbReference type="EMBL" id="AOM10276.1"/>
    </source>
</evidence>
<dbReference type="Proteomes" id="UP000192743">
    <property type="component" value="Chromosome"/>
</dbReference>
<evidence type="ECO:0000313" key="3">
    <source>
        <dbReference type="Proteomes" id="UP000192743"/>
    </source>
</evidence>
<evidence type="ECO:0000256" key="1">
    <source>
        <dbReference type="SAM" id="Phobius"/>
    </source>
</evidence>
<accession>A0A9W3SRP2</accession>
<feature type="transmembrane region" description="Helical" evidence="1">
    <location>
        <begin position="16"/>
        <end position="33"/>
    </location>
</feature>
<dbReference type="PANTHER" id="PTHR30590">
    <property type="entry name" value="INNER MEMBRANE PROTEIN"/>
    <property type="match status" value="1"/>
</dbReference>
<name>A0A9W3SRP2_BACTU</name>
<feature type="transmembrane region" description="Helical" evidence="1">
    <location>
        <begin position="93"/>
        <end position="111"/>
    </location>
</feature>
<sequence>MTQNLTQGERIHSIDIIRGIAVLGIFLVNWPIIAGVDSRDITGIYEGIDSYIRLFYDMFIQTKFYTIFSFLFGLGFYIFMNRAEAKTDRPKTLFVRRLLILLLFGFLHYVLLWDGDILHTYAITGFFLFFL</sequence>
<keyword evidence="1" id="KW-0812">Transmembrane</keyword>
<feature type="transmembrane region" description="Helical" evidence="1">
    <location>
        <begin position="64"/>
        <end position="81"/>
    </location>
</feature>
<evidence type="ECO:0008006" key="4">
    <source>
        <dbReference type="Google" id="ProtNLM"/>
    </source>
</evidence>
<keyword evidence="1" id="KW-1133">Transmembrane helix</keyword>
<dbReference type="AlphaFoldDB" id="A0A9W3SRP2"/>
<reference evidence="2 3" key="1">
    <citation type="submission" date="2016-02" db="EMBL/GenBank/DDBJ databases">
        <title>Comparative analysis of three nematocidal Bacillus thuringiensis strains.</title>
        <authorList>
            <person name="Hollensteiner J."/>
            <person name="Kloesener M."/>
            <person name="Bunk B."/>
            <person name="Sproeer C."/>
            <person name="Rosenstiel P."/>
            <person name="Schulte-Iserlohe R."/>
            <person name="Schulenburg H."/>
            <person name="Liesegang H."/>
        </authorList>
    </citation>
    <scope>NUCLEOTIDE SEQUENCE [LARGE SCALE GENOMIC DNA]</scope>
    <source>
        <strain evidence="2 3">Bt18247</strain>
    </source>
</reference>
<keyword evidence="1" id="KW-0472">Membrane</keyword>
<proteinExistence type="predicted"/>
<organism evidence="2 3">
    <name type="scientific">Bacillus thuringiensis Bt18247</name>
    <dbReference type="NCBI Taxonomy" id="1423143"/>
    <lineage>
        <taxon>Bacteria</taxon>
        <taxon>Bacillati</taxon>
        <taxon>Bacillota</taxon>
        <taxon>Bacilli</taxon>
        <taxon>Bacillales</taxon>
        <taxon>Bacillaceae</taxon>
        <taxon>Bacillus</taxon>
        <taxon>Bacillus cereus group</taxon>
    </lineage>
</organism>
<gene>
    <name evidence="2" type="primary">yrkO_2</name>
    <name evidence="2" type="ORF">BTI247_18770</name>
</gene>
<dbReference type="PANTHER" id="PTHR30590:SF3">
    <property type="entry name" value="HYPOTHETICAL MEMBRANE SPANNING PROTEIN"/>
    <property type="match status" value="1"/>
</dbReference>
<dbReference type="InterPro" id="IPR052529">
    <property type="entry name" value="Bact_Transport_Assoc"/>
</dbReference>